<evidence type="ECO:0000313" key="2">
    <source>
        <dbReference type="EMBL" id="QHS84150.1"/>
    </source>
</evidence>
<evidence type="ECO:0008006" key="3">
    <source>
        <dbReference type="Google" id="ProtNLM"/>
    </source>
</evidence>
<dbReference type="AlphaFoldDB" id="A0A6C0AXS6"/>
<accession>A0A6C0AXS6</accession>
<name>A0A6C0AXS6_9ZZZZ</name>
<dbReference type="Gene3D" id="3.30.160.60">
    <property type="entry name" value="Classic Zinc Finger"/>
    <property type="match status" value="1"/>
</dbReference>
<dbReference type="SUPFAM" id="SSF57667">
    <property type="entry name" value="beta-beta-alpha zinc fingers"/>
    <property type="match status" value="1"/>
</dbReference>
<keyword evidence="1" id="KW-0175">Coiled coil</keyword>
<dbReference type="InterPro" id="IPR036236">
    <property type="entry name" value="Znf_C2H2_sf"/>
</dbReference>
<evidence type="ECO:0000256" key="1">
    <source>
        <dbReference type="SAM" id="Coils"/>
    </source>
</evidence>
<organism evidence="2">
    <name type="scientific">viral metagenome</name>
    <dbReference type="NCBI Taxonomy" id="1070528"/>
    <lineage>
        <taxon>unclassified sequences</taxon>
        <taxon>metagenomes</taxon>
        <taxon>organismal metagenomes</taxon>
    </lineage>
</organism>
<dbReference type="EMBL" id="MN738773">
    <property type="protein sequence ID" value="QHS84150.1"/>
    <property type="molecule type" value="Genomic_DNA"/>
</dbReference>
<reference evidence="2" key="1">
    <citation type="journal article" date="2020" name="Nature">
        <title>Giant virus diversity and host interactions through global metagenomics.</title>
        <authorList>
            <person name="Schulz F."/>
            <person name="Roux S."/>
            <person name="Paez-Espino D."/>
            <person name="Jungbluth S."/>
            <person name="Walsh D.A."/>
            <person name="Denef V.J."/>
            <person name="McMahon K.D."/>
            <person name="Konstantinidis K.T."/>
            <person name="Eloe-Fadrosh E.A."/>
            <person name="Kyrpides N.C."/>
            <person name="Woyke T."/>
        </authorList>
    </citation>
    <scope>NUCLEOTIDE SEQUENCE</scope>
    <source>
        <strain evidence="2">GVMAG-S-ERX555965-48</strain>
    </source>
</reference>
<sequence length="309" mass="36102">MPKNAKIFYCELCDFKCSKQSNYNKHLLTRKHKILTNPNKKMPDDNVVLYSCVCGKKYKHTSSLCSHRKICTMYNNLEIKNQNIEISEKQEEDEELKDVIMVMMNENKELRNMLMNQQQQLKNQQEQLITQQTNHNEQITEMIPKIGNNTTSNTFNINMYLNNECKDAMNITDFTRSIEISMGDFKKVGSHGYVDGISQIIVNAIKDMEVTKRPLHCSDAKRETLYVKDNNEWDKDFSREKLNKAISNVGRKTLQHFPEWMKSNPECNSTNTVKNNEYHSIIDSTISQNTDENKKKIAKNIIKEVIIDK</sequence>
<protein>
    <recommendedName>
        <fullName evidence="3">C2H2-type domain-containing protein</fullName>
    </recommendedName>
</protein>
<proteinExistence type="predicted"/>
<feature type="coiled-coil region" evidence="1">
    <location>
        <begin position="74"/>
        <end position="134"/>
    </location>
</feature>